<gene>
    <name evidence="1" type="ORF">DSAG12_02317</name>
</gene>
<name>A0A5B9DC90_9ARCH</name>
<dbReference type="InterPro" id="IPR041164">
    <property type="entry name" value="LDcluster4"/>
</dbReference>
<dbReference type="Pfam" id="PF18306">
    <property type="entry name" value="LDcluster4"/>
    <property type="match status" value="1"/>
</dbReference>
<dbReference type="EMBL" id="CP042905">
    <property type="protein sequence ID" value="QEE16487.1"/>
    <property type="molecule type" value="Genomic_DNA"/>
</dbReference>
<dbReference type="GO" id="GO:0005829">
    <property type="term" value="C:cytosol"/>
    <property type="evidence" value="ECO:0007669"/>
    <property type="project" value="TreeGrafter"/>
</dbReference>
<dbReference type="Proteomes" id="UP000321408">
    <property type="component" value="Chromosome"/>
</dbReference>
<dbReference type="PANTHER" id="PTHR43393">
    <property type="entry name" value="CYTOKININ RIBOSIDE 5'-MONOPHOSPHATE PHOSPHORIBOHYDROLASE"/>
    <property type="match status" value="1"/>
</dbReference>
<dbReference type="KEGG" id="psyt:DSAG12_02317"/>
<accession>A0A5B9DC90</accession>
<sequence>MKQFSEFNGLIGVIGSGSGELDDEIYKTAEKLGRLIAKENFALVCGGRFGVMEAVCKGAKSEQGFTIGFLPSLDKKSANSYVDLIIPTGMGEARNLILVSTADAIITIAGESGTLSEIAFAWKMGKKIVSLSTTGGWSAKLADSKIDNKRKDEIINAQTPEEAINILNNLIKP</sequence>
<evidence type="ECO:0000313" key="2">
    <source>
        <dbReference type="Proteomes" id="UP000321408"/>
    </source>
</evidence>
<dbReference type="SUPFAM" id="SSF102405">
    <property type="entry name" value="MCP/YpsA-like"/>
    <property type="match status" value="1"/>
</dbReference>
<organism evidence="1 2">
    <name type="scientific">Promethearchaeum syntrophicum</name>
    <dbReference type="NCBI Taxonomy" id="2594042"/>
    <lineage>
        <taxon>Archaea</taxon>
        <taxon>Promethearchaeati</taxon>
        <taxon>Promethearchaeota</taxon>
        <taxon>Promethearchaeia</taxon>
        <taxon>Promethearchaeales</taxon>
        <taxon>Promethearchaeaceae</taxon>
        <taxon>Promethearchaeum</taxon>
    </lineage>
</organism>
<protein>
    <submittedName>
        <fullName evidence="1">TIGR00725 family protein</fullName>
    </submittedName>
</protein>
<reference evidence="1 2" key="1">
    <citation type="journal article" date="2020" name="Nature">
        <title>Isolation of an archaeon at the prokaryote-eukaryote interface.</title>
        <authorList>
            <person name="Imachi H."/>
            <person name="Nobu M.K."/>
            <person name="Nakahara N."/>
            <person name="Morono Y."/>
            <person name="Ogawara M."/>
            <person name="Takaki Y."/>
            <person name="Takano Y."/>
            <person name="Uematsu K."/>
            <person name="Ikuta T."/>
            <person name="Ito M."/>
            <person name="Matsui Y."/>
            <person name="Miyazaki M."/>
            <person name="Murata K."/>
            <person name="Saito Y."/>
            <person name="Sakai S."/>
            <person name="Song C."/>
            <person name="Tasumi E."/>
            <person name="Yamanaka Y."/>
            <person name="Yamaguchi T."/>
            <person name="Kamagata Y."/>
            <person name="Tamaki H."/>
            <person name="Takai K."/>
        </authorList>
    </citation>
    <scope>NUCLEOTIDE SEQUENCE [LARGE SCALE GENOMIC DNA]</scope>
    <source>
        <strain evidence="1 2">MK-D1</strain>
    </source>
</reference>
<dbReference type="GeneID" id="41330305"/>
<proteinExistence type="predicted"/>
<evidence type="ECO:0000313" key="1">
    <source>
        <dbReference type="EMBL" id="QEE16487.1"/>
    </source>
</evidence>
<dbReference type="AlphaFoldDB" id="A0A5B9DC90"/>
<keyword evidence="2" id="KW-1185">Reference proteome</keyword>
<dbReference type="RefSeq" id="WP_244626259.1">
    <property type="nucleotide sequence ID" value="NZ_CP042905.2"/>
</dbReference>
<dbReference type="InterPro" id="IPR052341">
    <property type="entry name" value="LOG_family_nucleotidases"/>
</dbReference>
<dbReference type="PANTHER" id="PTHR43393:SF3">
    <property type="entry name" value="LYSINE DECARBOXYLASE-LIKE PROTEIN"/>
    <property type="match status" value="1"/>
</dbReference>
<dbReference type="Gene3D" id="3.40.50.450">
    <property type="match status" value="1"/>
</dbReference>
<dbReference type="NCBIfam" id="TIGR00725">
    <property type="entry name" value="TIGR00725 family protein"/>
    <property type="match status" value="1"/>
</dbReference>
<reference evidence="1 2" key="2">
    <citation type="journal article" date="2024" name="Int. J. Syst. Evol. Microbiol.">
        <title>Promethearchaeum syntrophicum gen. nov., sp. nov., an anaerobic, obligately syntrophic archaeon, the first isolate of the lineage 'Asgard' archaea, and proposal of the new archaeal phylum Promethearchaeota phyl. nov. and kingdom Promethearchaeati regn. nov.</title>
        <authorList>
            <person name="Imachi H."/>
            <person name="Nobu M.K."/>
            <person name="Kato S."/>
            <person name="Takaki Y."/>
            <person name="Miyazaki M."/>
            <person name="Miyata M."/>
            <person name="Ogawara M."/>
            <person name="Saito Y."/>
            <person name="Sakai S."/>
            <person name="Tahara Y.O."/>
            <person name="Takano Y."/>
            <person name="Tasumi E."/>
            <person name="Uematsu K."/>
            <person name="Yoshimura T."/>
            <person name="Itoh T."/>
            <person name="Ohkuma M."/>
            <person name="Takai K."/>
        </authorList>
    </citation>
    <scope>NUCLEOTIDE SEQUENCE [LARGE SCALE GENOMIC DNA]</scope>
    <source>
        <strain evidence="1 2">MK-D1</strain>
    </source>
</reference>
<dbReference type="InterPro" id="IPR005268">
    <property type="entry name" value="CHP00725"/>
</dbReference>